<keyword evidence="7" id="KW-0333">Golgi apparatus</keyword>
<evidence type="ECO:0000256" key="6">
    <source>
        <dbReference type="ARBA" id="ARBA00022490"/>
    </source>
</evidence>
<keyword evidence="9" id="KW-0472">Membrane</keyword>
<reference evidence="12 13" key="1">
    <citation type="journal article" date="2018" name="Nat. Ecol. Evol.">
        <title>Pezizomycetes genomes reveal the molecular basis of ectomycorrhizal truffle lifestyle.</title>
        <authorList>
            <person name="Murat C."/>
            <person name="Payen T."/>
            <person name="Noel B."/>
            <person name="Kuo A."/>
            <person name="Morin E."/>
            <person name="Chen J."/>
            <person name="Kohler A."/>
            <person name="Krizsan K."/>
            <person name="Balestrini R."/>
            <person name="Da Silva C."/>
            <person name="Montanini B."/>
            <person name="Hainaut M."/>
            <person name="Levati E."/>
            <person name="Barry K.W."/>
            <person name="Belfiori B."/>
            <person name="Cichocki N."/>
            <person name="Clum A."/>
            <person name="Dockter R.B."/>
            <person name="Fauchery L."/>
            <person name="Guy J."/>
            <person name="Iotti M."/>
            <person name="Le Tacon F."/>
            <person name="Lindquist E.A."/>
            <person name="Lipzen A."/>
            <person name="Malagnac F."/>
            <person name="Mello A."/>
            <person name="Molinier V."/>
            <person name="Miyauchi S."/>
            <person name="Poulain J."/>
            <person name="Riccioni C."/>
            <person name="Rubini A."/>
            <person name="Sitrit Y."/>
            <person name="Splivallo R."/>
            <person name="Traeger S."/>
            <person name="Wang M."/>
            <person name="Zifcakova L."/>
            <person name="Wipf D."/>
            <person name="Zambonelli A."/>
            <person name="Paolocci F."/>
            <person name="Nowrousian M."/>
            <person name="Ottonello S."/>
            <person name="Baldrian P."/>
            <person name="Spatafora J.W."/>
            <person name="Henrissat B."/>
            <person name="Nagy L.G."/>
            <person name="Aury J.M."/>
            <person name="Wincker P."/>
            <person name="Grigoriev I.V."/>
            <person name="Bonfante P."/>
            <person name="Martin F.M."/>
        </authorList>
    </citation>
    <scope>NUCLEOTIDE SEQUENCE [LARGE SCALE GENOMIC DNA]</scope>
    <source>
        <strain evidence="12 13">ATCC MYA-4762</strain>
    </source>
</reference>
<dbReference type="OrthoDB" id="2163284at2759"/>
<comment type="function">
    <text evidence="1">Positive regulator of amino acid starvation-induced autophagy.</text>
</comment>
<feature type="region of interest" description="Disordered" evidence="11">
    <location>
        <begin position="85"/>
        <end position="108"/>
    </location>
</feature>
<dbReference type="AlphaFoldDB" id="A0A3N4LD55"/>
<dbReference type="InterPro" id="IPR019357">
    <property type="entry name" value="SCOC"/>
</dbReference>
<evidence type="ECO:0000256" key="5">
    <source>
        <dbReference type="ARBA" id="ARBA00010880"/>
    </source>
</evidence>
<keyword evidence="8 10" id="KW-0175">Coiled coil</keyword>
<organism evidence="12 13">
    <name type="scientific">Terfezia boudieri ATCC MYA-4762</name>
    <dbReference type="NCBI Taxonomy" id="1051890"/>
    <lineage>
        <taxon>Eukaryota</taxon>
        <taxon>Fungi</taxon>
        <taxon>Dikarya</taxon>
        <taxon>Ascomycota</taxon>
        <taxon>Pezizomycotina</taxon>
        <taxon>Pezizomycetes</taxon>
        <taxon>Pezizales</taxon>
        <taxon>Pezizaceae</taxon>
        <taxon>Terfezia</taxon>
    </lineage>
</organism>
<evidence type="ECO:0000256" key="4">
    <source>
        <dbReference type="ARBA" id="ARBA00004601"/>
    </source>
</evidence>
<dbReference type="STRING" id="1051890.A0A3N4LD55"/>
<evidence type="ECO:0000256" key="9">
    <source>
        <dbReference type="ARBA" id="ARBA00023136"/>
    </source>
</evidence>
<feature type="region of interest" description="Disordered" evidence="11">
    <location>
        <begin position="1"/>
        <end position="24"/>
    </location>
</feature>
<evidence type="ECO:0000256" key="8">
    <source>
        <dbReference type="ARBA" id="ARBA00023054"/>
    </source>
</evidence>
<keyword evidence="13" id="KW-1185">Reference proteome</keyword>
<comment type="subcellular location">
    <subcellularLocation>
        <location evidence="3">Cytoplasm</location>
        <location evidence="3">Cytosol</location>
    </subcellularLocation>
    <subcellularLocation>
        <location evidence="2">Golgi apparatus membrane</location>
        <topology evidence="2">Peripheral membrane protein</topology>
        <orientation evidence="2">Cytoplasmic side</orientation>
    </subcellularLocation>
    <subcellularLocation>
        <location evidence="4">Golgi apparatus</location>
        <location evidence="4">trans-Golgi network</location>
    </subcellularLocation>
</comment>
<evidence type="ECO:0008006" key="14">
    <source>
        <dbReference type="Google" id="ProtNLM"/>
    </source>
</evidence>
<evidence type="ECO:0000313" key="13">
    <source>
        <dbReference type="Proteomes" id="UP000267821"/>
    </source>
</evidence>
<keyword evidence="6" id="KW-0963">Cytoplasm</keyword>
<gene>
    <name evidence="12" type="ORF">L211DRAFT_791555</name>
</gene>
<dbReference type="InParanoid" id="A0A3N4LD55"/>
<proteinExistence type="inferred from homology"/>
<evidence type="ECO:0000256" key="10">
    <source>
        <dbReference type="SAM" id="Coils"/>
    </source>
</evidence>
<evidence type="ECO:0000256" key="2">
    <source>
        <dbReference type="ARBA" id="ARBA00004255"/>
    </source>
</evidence>
<evidence type="ECO:0000256" key="11">
    <source>
        <dbReference type="SAM" id="MobiDB-lite"/>
    </source>
</evidence>
<evidence type="ECO:0000313" key="12">
    <source>
        <dbReference type="EMBL" id="RPB20810.1"/>
    </source>
</evidence>
<dbReference type="Pfam" id="PF10224">
    <property type="entry name" value="DUF2205"/>
    <property type="match status" value="1"/>
</dbReference>
<dbReference type="GO" id="GO:0000139">
    <property type="term" value="C:Golgi membrane"/>
    <property type="evidence" value="ECO:0007669"/>
    <property type="project" value="UniProtKB-SubCell"/>
</dbReference>
<name>A0A3N4LD55_9PEZI</name>
<evidence type="ECO:0000256" key="1">
    <source>
        <dbReference type="ARBA" id="ARBA00002743"/>
    </source>
</evidence>
<dbReference type="EMBL" id="ML121567">
    <property type="protein sequence ID" value="RPB20810.1"/>
    <property type="molecule type" value="Genomic_DNA"/>
</dbReference>
<evidence type="ECO:0000256" key="7">
    <source>
        <dbReference type="ARBA" id="ARBA00023034"/>
    </source>
</evidence>
<comment type="similarity">
    <text evidence="5">Belongs to the SCOC family.</text>
</comment>
<protein>
    <recommendedName>
        <fullName evidence="14">BZIP transcription factor</fullName>
    </recommendedName>
</protein>
<dbReference type="Gene3D" id="1.20.5.170">
    <property type="match status" value="1"/>
</dbReference>
<feature type="compositionally biased region" description="Basic and acidic residues" evidence="11">
    <location>
        <begin position="1"/>
        <end position="10"/>
    </location>
</feature>
<dbReference type="GO" id="GO:0005829">
    <property type="term" value="C:cytosol"/>
    <property type="evidence" value="ECO:0007669"/>
    <property type="project" value="UniProtKB-SubCell"/>
</dbReference>
<dbReference type="Proteomes" id="UP000267821">
    <property type="component" value="Unassembled WGS sequence"/>
</dbReference>
<dbReference type="GO" id="GO:0005802">
    <property type="term" value="C:trans-Golgi network"/>
    <property type="evidence" value="ECO:0007669"/>
    <property type="project" value="TreeGrafter"/>
</dbReference>
<sequence>METRGRKQEYEEYDEEDARTMSPRRSIAELEQIGSEAKALLEEQAKALQSGLLALLERVDKVKEEHEKLEAENRFLQEYIGSLMATSKITGPSPSGNRNSRSGMGRVK</sequence>
<feature type="compositionally biased region" description="Polar residues" evidence="11">
    <location>
        <begin position="85"/>
        <end position="102"/>
    </location>
</feature>
<dbReference type="PANTHER" id="PTHR21614">
    <property type="entry name" value="SHORT COILED COIL PROTEIN"/>
    <property type="match status" value="1"/>
</dbReference>
<evidence type="ECO:0000256" key="3">
    <source>
        <dbReference type="ARBA" id="ARBA00004514"/>
    </source>
</evidence>
<feature type="coiled-coil region" evidence="10">
    <location>
        <begin position="45"/>
        <end position="79"/>
    </location>
</feature>
<dbReference type="PANTHER" id="PTHR21614:SF0">
    <property type="entry name" value="GEO08385P1"/>
    <property type="match status" value="1"/>
</dbReference>
<accession>A0A3N4LD55</accession>